<dbReference type="Gene3D" id="3.30.565.10">
    <property type="entry name" value="Histidine kinase-like ATPase, C-terminal domain"/>
    <property type="match status" value="1"/>
</dbReference>
<evidence type="ECO:0000313" key="3">
    <source>
        <dbReference type="Proteomes" id="UP000285908"/>
    </source>
</evidence>
<dbReference type="InterPro" id="IPR018762">
    <property type="entry name" value="ChpT_C"/>
</dbReference>
<evidence type="ECO:0000259" key="1">
    <source>
        <dbReference type="Pfam" id="PF10090"/>
    </source>
</evidence>
<evidence type="ECO:0000313" key="2">
    <source>
        <dbReference type="EMBL" id="RVV99740.1"/>
    </source>
</evidence>
<sequence>MANDFPALIGSRICHDLISPLGAISNGLELLEMSGIAMTPEMSLITDSVKDANARIRFFRVAFGSAGAGQMIALREIRSILDDVHGRTKVDWQADADMTRAEAKLAFLLILCLESSMPRGGTITLRRDETTWRFYAKGDRMAPKPSLWALAAAIQPSPQGDPEDEVSPGDVHFALAGHAAEAAGARPAALLGDALIEVSF</sequence>
<comment type="caution">
    <text evidence="2">The sequence shown here is derived from an EMBL/GenBank/DDBJ whole genome shotgun (WGS) entry which is preliminary data.</text>
</comment>
<protein>
    <submittedName>
        <fullName evidence="2">Histidine phosphotransferase</fullName>
    </submittedName>
</protein>
<dbReference type="EMBL" id="RQXX01000001">
    <property type="protein sequence ID" value="RVV99740.1"/>
    <property type="molecule type" value="Genomic_DNA"/>
</dbReference>
<keyword evidence="2" id="KW-0808">Transferase</keyword>
<keyword evidence="3" id="KW-1185">Reference proteome</keyword>
<dbReference type="InterPro" id="IPR036890">
    <property type="entry name" value="HATPase_C_sf"/>
</dbReference>
<dbReference type="GO" id="GO:0016740">
    <property type="term" value="F:transferase activity"/>
    <property type="evidence" value="ECO:0007669"/>
    <property type="project" value="UniProtKB-KW"/>
</dbReference>
<reference evidence="2 3" key="1">
    <citation type="submission" date="2018-11" db="EMBL/GenBank/DDBJ databases">
        <title>Mesobaculum littorinae gen. nov., sp. nov., isolated from Littorina scabra that represents a novel genus of the order Rhodobacteraceae.</title>
        <authorList>
            <person name="Li F."/>
        </authorList>
    </citation>
    <scope>NUCLEOTIDE SEQUENCE [LARGE SCALE GENOMIC DNA]</scope>
    <source>
        <strain evidence="2 3">M0103</strain>
    </source>
</reference>
<dbReference type="OrthoDB" id="9803702at2"/>
<organism evidence="2 3">
    <name type="scientific">Mesobaculum littorinae</name>
    <dbReference type="NCBI Taxonomy" id="2486419"/>
    <lineage>
        <taxon>Bacteria</taxon>
        <taxon>Pseudomonadati</taxon>
        <taxon>Pseudomonadota</taxon>
        <taxon>Alphaproteobacteria</taxon>
        <taxon>Rhodobacterales</taxon>
        <taxon>Roseobacteraceae</taxon>
        <taxon>Mesobaculum</taxon>
    </lineage>
</organism>
<dbReference type="Gene3D" id="1.10.287.130">
    <property type="match status" value="1"/>
</dbReference>
<feature type="domain" description="Histidine phosphotransferase ChpT C-terminal" evidence="1">
    <location>
        <begin position="75"/>
        <end position="186"/>
    </location>
</feature>
<proteinExistence type="predicted"/>
<accession>A0A438AM59</accession>
<dbReference type="Pfam" id="PF10090">
    <property type="entry name" value="HPTransfase"/>
    <property type="match status" value="1"/>
</dbReference>
<gene>
    <name evidence="2" type="ORF">EKE94_03430</name>
</gene>
<dbReference type="AlphaFoldDB" id="A0A438AM59"/>
<dbReference type="Proteomes" id="UP000285908">
    <property type="component" value="Unassembled WGS sequence"/>
</dbReference>
<name>A0A438AM59_9RHOB</name>